<dbReference type="EMBL" id="GBRH01257929">
    <property type="protein sequence ID" value="JAD39966.1"/>
    <property type="molecule type" value="Transcribed_RNA"/>
</dbReference>
<organism evidence="1">
    <name type="scientific">Arundo donax</name>
    <name type="common">Giant reed</name>
    <name type="synonym">Donax arundinaceus</name>
    <dbReference type="NCBI Taxonomy" id="35708"/>
    <lineage>
        <taxon>Eukaryota</taxon>
        <taxon>Viridiplantae</taxon>
        <taxon>Streptophyta</taxon>
        <taxon>Embryophyta</taxon>
        <taxon>Tracheophyta</taxon>
        <taxon>Spermatophyta</taxon>
        <taxon>Magnoliopsida</taxon>
        <taxon>Liliopsida</taxon>
        <taxon>Poales</taxon>
        <taxon>Poaceae</taxon>
        <taxon>PACMAD clade</taxon>
        <taxon>Arundinoideae</taxon>
        <taxon>Arundineae</taxon>
        <taxon>Arundo</taxon>
    </lineage>
</organism>
<name>A0A0A8ZME1_ARUDO</name>
<accession>A0A0A8ZME1</accession>
<dbReference type="AlphaFoldDB" id="A0A0A8ZME1"/>
<reference evidence="1" key="2">
    <citation type="journal article" date="2015" name="Data Brief">
        <title>Shoot transcriptome of the giant reed, Arundo donax.</title>
        <authorList>
            <person name="Barrero R.A."/>
            <person name="Guerrero F.D."/>
            <person name="Moolhuijzen P."/>
            <person name="Goolsby J.A."/>
            <person name="Tidwell J."/>
            <person name="Bellgard S.E."/>
            <person name="Bellgard M.I."/>
        </authorList>
    </citation>
    <scope>NUCLEOTIDE SEQUENCE</scope>
    <source>
        <tissue evidence="1">Shoot tissue taken approximately 20 cm above the soil surface</tissue>
    </source>
</reference>
<reference evidence="1" key="1">
    <citation type="submission" date="2014-09" db="EMBL/GenBank/DDBJ databases">
        <authorList>
            <person name="Magalhaes I.L.F."/>
            <person name="Oliveira U."/>
            <person name="Santos F.R."/>
            <person name="Vidigal T.H.D.A."/>
            <person name="Brescovit A.D."/>
            <person name="Santos A.J."/>
        </authorList>
    </citation>
    <scope>NUCLEOTIDE SEQUENCE</scope>
    <source>
        <tissue evidence="1">Shoot tissue taken approximately 20 cm above the soil surface</tissue>
    </source>
</reference>
<proteinExistence type="predicted"/>
<protein>
    <submittedName>
        <fullName evidence="1">Uncharacterized protein</fullName>
    </submittedName>
</protein>
<evidence type="ECO:0000313" key="1">
    <source>
        <dbReference type="EMBL" id="JAD39966.1"/>
    </source>
</evidence>
<sequence>MRRRRLCRARRRRLTAYTAAAAAGRPTPVGQFLPSCSCVEQQVMRFHGHGDRRSTRYVCADVCCYRLLSLTSQDSYPSLNREQAGALVVHVRRRRPPRRPRWWMEMAMWVEVR</sequence>